<comment type="caution">
    <text evidence="1">The sequence shown here is derived from an EMBL/GenBank/DDBJ whole genome shotgun (WGS) entry which is preliminary data.</text>
</comment>
<protein>
    <submittedName>
        <fullName evidence="1">Uncharacterized protein</fullName>
    </submittedName>
</protein>
<evidence type="ECO:0000313" key="1">
    <source>
        <dbReference type="EMBL" id="ETO73152.1"/>
    </source>
</evidence>
<dbReference type="Proteomes" id="UP000028582">
    <property type="component" value="Unassembled WGS sequence"/>
</dbReference>
<dbReference type="EMBL" id="ANJA01001953">
    <property type="protein sequence ID" value="ETO73152.1"/>
    <property type="molecule type" value="Genomic_DNA"/>
</dbReference>
<proteinExistence type="predicted"/>
<gene>
    <name evidence="1" type="ORF">F444_10875</name>
</gene>
<name>A0A081A2P1_PHYNI</name>
<evidence type="ECO:0000313" key="2">
    <source>
        <dbReference type="Proteomes" id="UP000028582"/>
    </source>
</evidence>
<reference evidence="1 2" key="1">
    <citation type="submission" date="2013-11" db="EMBL/GenBank/DDBJ databases">
        <title>The Genome Sequence of Phytophthora parasitica P1976.</title>
        <authorList>
            <consortium name="The Broad Institute Genomics Platform"/>
            <person name="Russ C."/>
            <person name="Tyler B."/>
            <person name="Panabieres F."/>
            <person name="Shan W."/>
            <person name="Tripathy S."/>
            <person name="Grunwald N."/>
            <person name="Machado M."/>
            <person name="Johnson C.S."/>
            <person name="Walker B."/>
            <person name="Young S."/>
            <person name="Zeng Q."/>
            <person name="Gargeya S."/>
            <person name="Fitzgerald M."/>
            <person name="Haas B."/>
            <person name="Abouelleil A."/>
            <person name="Allen A.W."/>
            <person name="Alvarado L."/>
            <person name="Arachchi H.M."/>
            <person name="Berlin A.M."/>
            <person name="Chapman S.B."/>
            <person name="Gainer-Dewar J."/>
            <person name="Goldberg J."/>
            <person name="Griggs A."/>
            <person name="Gujja S."/>
            <person name="Hansen M."/>
            <person name="Howarth C."/>
            <person name="Imamovic A."/>
            <person name="Ireland A."/>
            <person name="Larimer J."/>
            <person name="McCowan C."/>
            <person name="Murphy C."/>
            <person name="Pearson M."/>
            <person name="Poon T.W."/>
            <person name="Priest M."/>
            <person name="Roberts A."/>
            <person name="Saif S."/>
            <person name="Shea T."/>
            <person name="Sisk P."/>
            <person name="Sykes S."/>
            <person name="Wortman J."/>
            <person name="Nusbaum C."/>
            <person name="Birren B."/>
        </authorList>
    </citation>
    <scope>NUCLEOTIDE SEQUENCE [LARGE SCALE GENOMIC DNA]</scope>
    <source>
        <strain evidence="1 2">P1976</strain>
    </source>
</reference>
<organism evidence="1 2">
    <name type="scientific">Phytophthora nicotianae P1976</name>
    <dbReference type="NCBI Taxonomy" id="1317066"/>
    <lineage>
        <taxon>Eukaryota</taxon>
        <taxon>Sar</taxon>
        <taxon>Stramenopiles</taxon>
        <taxon>Oomycota</taxon>
        <taxon>Peronosporomycetes</taxon>
        <taxon>Peronosporales</taxon>
        <taxon>Peronosporaceae</taxon>
        <taxon>Phytophthora</taxon>
    </lineage>
</organism>
<accession>A0A081A2P1</accession>
<dbReference type="AlphaFoldDB" id="A0A081A2P1"/>
<sequence>MTGACGDGCNKCYALTCALYCRLFRCGVSHGQNGSGRLICTMRLWLLLSRAMVVSILRSCRSTRIALDNLDRMRHWETKITTGDMGVSFQKSYCELDGIG</sequence>